<organism evidence="1 2">
    <name type="scientific">Marasmius tenuissimus</name>
    <dbReference type="NCBI Taxonomy" id="585030"/>
    <lineage>
        <taxon>Eukaryota</taxon>
        <taxon>Fungi</taxon>
        <taxon>Dikarya</taxon>
        <taxon>Basidiomycota</taxon>
        <taxon>Agaricomycotina</taxon>
        <taxon>Agaricomycetes</taxon>
        <taxon>Agaricomycetidae</taxon>
        <taxon>Agaricales</taxon>
        <taxon>Marasmiineae</taxon>
        <taxon>Marasmiaceae</taxon>
        <taxon>Marasmius</taxon>
    </lineage>
</organism>
<gene>
    <name evidence="1" type="ORF">AAF712_007412</name>
</gene>
<evidence type="ECO:0000313" key="2">
    <source>
        <dbReference type="Proteomes" id="UP001437256"/>
    </source>
</evidence>
<reference evidence="1 2" key="1">
    <citation type="submission" date="2024-05" db="EMBL/GenBank/DDBJ databases">
        <title>A draft genome resource for the thread blight pathogen Marasmius tenuissimus strain MS-2.</title>
        <authorList>
            <person name="Yulfo-Soto G.E."/>
            <person name="Baruah I.K."/>
            <person name="Amoako-Attah I."/>
            <person name="Bukari Y."/>
            <person name="Meinhardt L.W."/>
            <person name="Bailey B.A."/>
            <person name="Cohen S.P."/>
        </authorList>
    </citation>
    <scope>NUCLEOTIDE SEQUENCE [LARGE SCALE GENOMIC DNA]</scope>
    <source>
        <strain evidence="1 2">MS-2</strain>
    </source>
</reference>
<comment type="caution">
    <text evidence="1">The sequence shown here is derived from an EMBL/GenBank/DDBJ whole genome shotgun (WGS) entry which is preliminary data.</text>
</comment>
<dbReference type="EMBL" id="JBBXMP010000045">
    <property type="protein sequence ID" value="KAL0065634.1"/>
    <property type="molecule type" value="Genomic_DNA"/>
</dbReference>
<protein>
    <submittedName>
        <fullName evidence="1">Uncharacterized protein</fullName>
    </submittedName>
</protein>
<proteinExistence type="predicted"/>
<accession>A0ABR2ZXW2</accession>
<name>A0ABR2ZXW2_9AGAR</name>
<sequence>MTKSTADNEKELVECLEGLKQRYSKQIQPDHRKYLDNLSEQALHWKKLASGPVMFQTLTPFPVSIIKKTLDSMLHEYDTIEDEYFYCVHNRKGRVWEEKKDDFKAFKEVALKLHEVLDNMHEILVMEDYTPDLDDIRDLYCYKDTRIQKKRETEQKIGISDERAEAQWEKDSQWVYHSYPYHKTLKTSLQRELNCDVHQYFEKLYRKFLQWKEANRPSISPLAHPCAVFQSLQSTADAISLKIMHTVGYVPLMELFQSLSNLAHELWCGVSSLQQALEEEDSIDEDTVGVLQTVEEHYAMRRLSFLNHESLDRVYEDASF</sequence>
<evidence type="ECO:0000313" key="1">
    <source>
        <dbReference type="EMBL" id="KAL0065634.1"/>
    </source>
</evidence>
<dbReference type="Proteomes" id="UP001437256">
    <property type="component" value="Unassembled WGS sequence"/>
</dbReference>
<keyword evidence="2" id="KW-1185">Reference proteome</keyword>